<protein>
    <recommendedName>
        <fullName evidence="9">Glycosyltransferase RgtA/B/C/D-like domain-containing protein</fullName>
    </recommendedName>
</protein>
<dbReference type="PANTHER" id="PTHR33908">
    <property type="entry name" value="MANNOSYLTRANSFERASE YKCB-RELATED"/>
    <property type="match status" value="1"/>
</dbReference>
<evidence type="ECO:0000256" key="1">
    <source>
        <dbReference type="ARBA" id="ARBA00004651"/>
    </source>
</evidence>
<accession>A0AAV3XM64</accession>
<comment type="subcellular location">
    <subcellularLocation>
        <location evidence="1">Cell membrane</location>
        <topology evidence="1">Multi-pass membrane protein</topology>
    </subcellularLocation>
</comment>
<evidence type="ECO:0000313" key="10">
    <source>
        <dbReference type="EMBL" id="GET44027.1"/>
    </source>
</evidence>
<evidence type="ECO:0000256" key="7">
    <source>
        <dbReference type="ARBA" id="ARBA00023136"/>
    </source>
</evidence>
<dbReference type="InterPro" id="IPR050297">
    <property type="entry name" value="LipidA_mod_glycosyltrf_83"/>
</dbReference>
<feature type="domain" description="Glycosyltransferase RgtA/B/C/D-like" evidence="9">
    <location>
        <begin position="92"/>
        <end position="250"/>
    </location>
</feature>
<evidence type="ECO:0000259" key="9">
    <source>
        <dbReference type="Pfam" id="PF13231"/>
    </source>
</evidence>
<dbReference type="GO" id="GO:0005886">
    <property type="term" value="C:plasma membrane"/>
    <property type="evidence" value="ECO:0007669"/>
    <property type="project" value="UniProtKB-SubCell"/>
</dbReference>
<proteinExistence type="predicted"/>
<evidence type="ECO:0000256" key="3">
    <source>
        <dbReference type="ARBA" id="ARBA00022676"/>
    </source>
</evidence>
<feature type="transmembrane region" description="Helical" evidence="8">
    <location>
        <begin position="142"/>
        <end position="161"/>
    </location>
</feature>
<name>A0AAV3XM64_9CYAN</name>
<evidence type="ECO:0000256" key="2">
    <source>
        <dbReference type="ARBA" id="ARBA00022475"/>
    </source>
</evidence>
<feature type="transmembrane region" description="Helical" evidence="8">
    <location>
        <begin position="307"/>
        <end position="327"/>
    </location>
</feature>
<dbReference type="GO" id="GO:0009103">
    <property type="term" value="P:lipopolysaccharide biosynthetic process"/>
    <property type="evidence" value="ECO:0007669"/>
    <property type="project" value="UniProtKB-ARBA"/>
</dbReference>
<feature type="transmembrane region" description="Helical" evidence="8">
    <location>
        <begin position="205"/>
        <end position="227"/>
    </location>
</feature>
<keyword evidence="7 8" id="KW-0472">Membrane</keyword>
<evidence type="ECO:0000313" key="11">
    <source>
        <dbReference type="Proteomes" id="UP001050975"/>
    </source>
</evidence>
<keyword evidence="6 8" id="KW-1133">Transmembrane helix</keyword>
<keyword evidence="4" id="KW-0808">Transferase</keyword>
<keyword evidence="5 8" id="KW-0812">Transmembrane</keyword>
<feature type="transmembrane region" description="Helical" evidence="8">
    <location>
        <begin position="167"/>
        <end position="185"/>
    </location>
</feature>
<dbReference type="RefSeq" id="WP_226593464.1">
    <property type="nucleotide sequence ID" value="NZ_BLAY01000282.1"/>
</dbReference>
<dbReference type="PANTHER" id="PTHR33908:SF11">
    <property type="entry name" value="MEMBRANE PROTEIN"/>
    <property type="match status" value="1"/>
</dbReference>
<keyword evidence="11" id="KW-1185">Reference proteome</keyword>
<evidence type="ECO:0000256" key="6">
    <source>
        <dbReference type="ARBA" id="ARBA00022989"/>
    </source>
</evidence>
<reference evidence="10" key="1">
    <citation type="submission" date="2019-10" db="EMBL/GenBank/DDBJ databases">
        <title>Draft genome sequece of Microseira wollei NIES-4236.</title>
        <authorList>
            <person name="Yamaguchi H."/>
            <person name="Suzuki S."/>
            <person name="Kawachi M."/>
        </authorList>
    </citation>
    <scope>NUCLEOTIDE SEQUENCE</scope>
    <source>
        <strain evidence="10">NIES-4236</strain>
    </source>
</reference>
<dbReference type="Pfam" id="PF13231">
    <property type="entry name" value="PMT_2"/>
    <property type="match status" value="1"/>
</dbReference>
<feature type="transmembrane region" description="Helical" evidence="8">
    <location>
        <begin position="398"/>
        <end position="420"/>
    </location>
</feature>
<sequence length="529" mass="60338">MTRNGTISPPWLHFFIIILLVLGIFFRFVNLDRKVFWNDEIATIYKIYGYTDYKRAFNGQIITISDLRKYQRPDPKMSVIDIVKELATWDSKHGPLYFVIARFWAQWFGSSVAVMRSLSALIGLLVFPCLYWLCLELFQSSLVGWVAVALIAVSPFHVLYAQEARMYSLQTVTILLSCAVLLRAIRVNTALGWGLYAASLSLSIYTHLLSVFVAIAHGIYVVAIAGVRLSKVLVAYLIAASVGLLTFLPWFFVILANYDRVSKSVEWQNQTIPPSLVAWGINLSRIFIDLIPTYPTDTDFSSFKNTWSIYLIRVILIMVGYSIYFLWRYSSRRIGLFIFTLIGVSALPLVLTDLIFGGIRSLNNRYLIAFYLGIHLAVAYLFATKITSASAKFWQQKLWQIALIALISCGVLSCAIISPAETWWNKYYSSESIPIARIVNQAKYPLAIVVDDYNWSSKTHVWSIIDFLEPKVRLQLVVEQNISRIPDGFSDVFLFCPSKKLQDGIKKEHKVKIEPVFEGTLSLWKLEKL</sequence>
<feature type="transmembrane region" description="Helical" evidence="8">
    <location>
        <begin position="113"/>
        <end position="135"/>
    </location>
</feature>
<gene>
    <name evidence="10" type="ORF">MiSe_88530</name>
</gene>
<dbReference type="AlphaFoldDB" id="A0AAV3XM64"/>
<keyword evidence="2" id="KW-1003">Cell membrane</keyword>
<keyword evidence="3" id="KW-0328">Glycosyltransferase</keyword>
<dbReference type="Proteomes" id="UP001050975">
    <property type="component" value="Unassembled WGS sequence"/>
</dbReference>
<dbReference type="EMBL" id="BLAY01000282">
    <property type="protein sequence ID" value="GET44027.1"/>
    <property type="molecule type" value="Genomic_DNA"/>
</dbReference>
<evidence type="ECO:0000256" key="5">
    <source>
        <dbReference type="ARBA" id="ARBA00022692"/>
    </source>
</evidence>
<feature type="transmembrane region" description="Helical" evidence="8">
    <location>
        <begin position="12"/>
        <end position="29"/>
    </location>
</feature>
<evidence type="ECO:0000256" key="4">
    <source>
        <dbReference type="ARBA" id="ARBA00022679"/>
    </source>
</evidence>
<evidence type="ECO:0000256" key="8">
    <source>
        <dbReference type="SAM" id="Phobius"/>
    </source>
</evidence>
<dbReference type="InterPro" id="IPR038731">
    <property type="entry name" value="RgtA/B/C-like"/>
</dbReference>
<feature type="transmembrane region" description="Helical" evidence="8">
    <location>
        <begin position="334"/>
        <end position="356"/>
    </location>
</feature>
<feature type="transmembrane region" description="Helical" evidence="8">
    <location>
        <begin position="233"/>
        <end position="255"/>
    </location>
</feature>
<organism evidence="10 11">
    <name type="scientific">Microseira wollei NIES-4236</name>
    <dbReference type="NCBI Taxonomy" id="2530354"/>
    <lineage>
        <taxon>Bacteria</taxon>
        <taxon>Bacillati</taxon>
        <taxon>Cyanobacteriota</taxon>
        <taxon>Cyanophyceae</taxon>
        <taxon>Oscillatoriophycideae</taxon>
        <taxon>Aerosakkonematales</taxon>
        <taxon>Aerosakkonemataceae</taxon>
        <taxon>Microseira</taxon>
    </lineage>
</organism>
<feature type="transmembrane region" description="Helical" evidence="8">
    <location>
        <begin position="368"/>
        <end position="386"/>
    </location>
</feature>
<dbReference type="GO" id="GO:0016763">
    <property type="term" value="F:pentosyltransferase activity"/>
    <property type="evidence" value="ECO:0007669"/>
    <property type="project" value="TreeGrafter"/>
</dbReference>
<comment type="caution">
    <text evidence="10">The sequence shown here is derived from an EMBL/GenBank/DDBJ whole genome shotgun (WGS) entry which is preliminary data.</text>
</comment>